<dbReference type="EMBL" id="JACHVS010000002">
    <property type="protein sequence ID" value="MBB2996668.1"/>
    <property type="molecule type" value="Genomic_DNA"/>
</dbReference>
<evidence type="ECO:0000313" key="8">
    <source>
        <dbReference type="EMBL" id="MBB2996668.1"/>
    </source>
</evidence>
<name>A0A839QJT0_9MICC</name>
<evidence type="ECO:0000256" key="4">
    <source>
        <dbReference type="ARBA" id="ARBA00022989"/>
    </source>
</evidence>
<keyword evidence="3 6" id="KW-0812">Transmembrane</keyword>
<feature type="transmembrane region" description="Helical" evidence="6">
    <location>
        <begin position="347"/>
        <end position="372"/>
    </location>
</feature>
<evidence type="ECO:0000256" key="2">
    <source>
        <dbReference type="ARBA" id="ARBA00022448"/>
    </source>
</evidence>
<organism evidence="8 9">
    <name type="scientific">Paeniglutamicibacter cryotolerans</name>
    <dbReference type="NCBI Taxonomy" id="670079"/>
    <lineage>
        <taxon>Bacteria</taxon>
        <taxon>Bacillati</taxon>
        <taxon>Actinomycetota</taxon>
        <taxon>Actinomycetes</taxon>
        <taxon>Micrococcales</taxon>
        <taxon>Micrococcaceae</taxon>
        <taxon>Paeniglutamicibacter</taxon>
    </lineage>
</organism>
<dbReference type="PANTHER" id="PTHR42718">
    <property type="entry name" value="MAJOR FACILITATOR SUPERFAMILY MULTIDRUG TRANSPORTER MFSC"/>
    <property type="match status" value="1"/>
</dbReference>
<dbReference type="AlphaFoldDB" id="A0A839QJT0"/>
<feature type="transmembrane region" description="Helical" evidence="6">
    <location>
        <begin position="290"/>
        <end position="308"/>
    </location>
</feature>
<dbReference type="GO" id="GO:0005886">
    <property type="term" value="C:plasma membrane"/>
    <property type="evidence" value="ECO:0007669"/>
    <property type="project" value="UniProtKB-SubCell"/>
</dbReference>
<comment type="caution">
    <text evidence="8">The sequence shown here is derived from an EMBL/GenBank/DDBJ whole genome shotgun (WGS) entry which is preliminary data.</text>
</comment>
<keyword evidence="5 6" id="KW-0472">Membrane</keyword>
<evidence type="ECO:0000256" key="1">
    <source>
        <dbReference type="ARBA" id="ARBA00004651"/>
    </source>
</evidence>
<reference evidence="8 9" key="1">
    <citation type="submission" date="2020-08" db="EMBL/GenBank/DDBJ databases">
        <title>Sequencing the genomes of 1000 actinobacteria strains.</title>
        <authorList>
            <person name="Klenk H.-P."/>
        </authorList>
    </citation>
    <scope>NUCLEOTIDE SEQUENCE [LARGE SCALE GENOMIC DNA]</scope>
    <source>
        <strain evidence="8 9">DSM 22826</strain>
    </source>
</reference>
<dbReference type="SUPFAM" id="SSF103473">
    <property type="entry name" value="MFS general substrate transporter"/>
    <property type="match status" value="1"/>
</dbReference>
<feature type="transmembrane region" description="Helical" evidence="6">
    <location>
        <begin position="81"/>
        <end position="99"/>
    </location>
</feature>
<gene>
    <name evidence="8" type="ORF">E9229_002915</name>
</gene>
<dbReference type="Proteomes" id="UP000523000">
    <property type="component" value="Unassembled WGS sequence"/>
</dbReference>
<comment type="subcellular location">
    <subcellularLocation>
        <location evidence="1">Cell membrane</location>
        <topology evidence="1">Multi-pass membrane protein</topology>
    </subcellularLocation>
</comment>
<keyword evidence="2" id="KW-0813">Transport</keyword>
<evidence type="ECO:0000256" key="6">
    <source>
        <dbReference type="SAM" id="Phobius"/>
    </source>
</evidence>
<keyword evidence="9" id="KW-1185">Reference proteome</keyword>
<dbReference type="Pfam" id="PF07690">
    <property type="entry name" value="MFS_1"/>
    <property type="match status" value="1"/>
</dbReference>
<proteinExistence type="predicted"/>
<evidence type="ECO:0000313" key="9">
    <source>
        <dbReference type="Proteomes" id="UP000523000"/>
    </source>
</evidence>
<feature type="transmembrane region" description="Helical" evidence="6">
    <location>
        <begin position="12"/>
        <end position="29"/>
    </location>
</feature>
<keyword evidence="4 6" id="KW-1133">Transmembrane helix</keyword>
<dbReference type="InterPro" id="IPR020846">
    <property type="entry name" value="MFS_dom"/>
</dbReference>
<dbReference type="CDD" id="cd06174">
    <property type="entry name" value="MFS"/>
    <property type="match status" value="1"/>
</dbReference>
<dbReference type="Gene3D" id="1.20.1250.20">
    <property type="entry name" value="MFS general substrate transporter like domains"/>
    <property type="match status" value="2"/>
</dbReference>
<feature type="transmembrane region" description="Helical" evidence="6">
    <location>
        <begin position="314"/>
        <end position="335"/>
    </location>
</feature>
<evidence type="ECO:0000256" key="3">
    <source>
        <dbReference type="ARBA" id="ARBA00022692"/>
    </source>
</evidence>
<feature type="transmembrane region" description="Helical" evidence="6">
    <location>
        <begin position="392"/>
        <end position="412"/>
    </location>
</feature>
<protein>
    <submittedName>
        <fullName evidence="8">MFS family permease</fullName>
    </submittedName>
</protein>
<feature type="domain" description="Major facilitator superfamily (MFS) profile" evidence="7">
    <location>
        <begin position="16"/>
        <end position="421"/>
    </location>
</feature>
<evidence type="ECO:0000256" key="5">
    <source>
        <dbReference type="ARBA" id="ARBA00023136"/>
    </source>
</evidence>
<feature type="transmembrane region" description="Helical" evidence="6">
    <location>
        <begin position="170"/>
        <end position="190"/>
    </location>
</feature>
<dbReference type="GO" id="GO:0022857">
    <property type="term" value="F:transmembrane transporter activity"/>
    <property type="evidence" value="ECO:0007669"/>
    <property type="project" value="InterPro"/>
</dbReference>
<feature type="transmembrane region" description="Helical" evidence="6">
    <location>
        <begin position="49"/>
        <end position="74"/>
    </location>
</feature>
<dbReference type="PANTHER" id="PTHR42718:SF9">
    <property type="entry name" value="MAJOR FACILITATOR SUPERFAMILY MULTIDRUG TRANSPORTER MFSC"/>
    <property type="match status" value="1"/>
</dbReference>
<feature type="transmembrane region" description="Helical" evidence="6">
    <location>
        <begin position="223"/>
        <end position="244"/>
    </location>
</feature>
<dbReference type="PROSITE" id="PS50850">
    <property type="entry name" value="MFS"/>
    <property type="match status" value="1"/>
</dbReference>
<evidence type="ECO:0000259" key="7">
    <source>
        <dbReference type="PROSITE" id="PS50850"/>
    </source>
</evidence>
<accession>A0A839QJT0</accession>
<dbReference type="InterPro" id="IPR011701">
    <property type="entry name" value="MFS"/>
</dbReference>
<sequence length="442" mass="46927">MTAAKAHLDSMRSWWVWGAAVAAYLIAVTQRTSFGVAGLEATERFNATASILATFSVVQLVVYAGLQIPVGILVDRWGPRAMITGGAVLMVVGQGLLAMAESVGAGLVGRFFVGAGDAMTFVSVIRLLPAWFSSYRIPMLTQVTGMIGQLGQLLSLIPFVALLHRWGWSSAYLSLAALSVLAAALGILLVRDRPRAIARPPALATPKSGALLAAAWREPGTRLGFWTHFTTQFTTNVFLLTWGYPFLVSGQGVAPATASLLMSMFVVVAIVFGPLVGAATARYPLRRSTLAFGVIGTIAACWAVVLFWPGGAPLWMLVILVIAIAVGGPASMIGFDFARTFNRPGNIGTATGVVNVGGFLAALITVYVIGLILDLIQRAAGEGAELYTLDAFRWAMSFQFIPMAVGVIGMLLSRRTARARMASNGTIVQPLLVALARRRRQS</sequence>
<feature type="transmembrane region" description="Helical" evidence="6">
    <location>
        <begin position="256"/>
        <end position="278"/>
    </location>
</feature>
<dbReference type="InterPro" id="IPR036259">
    <property type="entry name" value="MFS_trans_sf"/>
</dbReference>